<keyword evidence="2" id="KW-0472">Membrane</keyword>
<organism evidence="3 4">
    <name type="scientific">Sorangium cellulosum</name>
    <name type="common">Polyangium cellulosum</name>
    <dbReference type="NCBI Taxonomy" id="56"/>
    <lineage>
        <taxon>Bacteria</taxon>
        <taxon>Pseudomonadati</taxon>
        <taxon>Myxococcota</taxon>
        <taxon>Polyangia</taxon>
        <taxon>Polyangiales</taxon>
        <taxon>Polyangiaceae</taxon>
        <taxon>Sorangium</taxon>
    </lineage>
</organism>
<name>A0A150PXN1_SORCE</name>
<keyword evidence="2" id="KW-1133">Transmembrane helix</keyword>
<feature type="transmembrane region" description="Helical" evidence="2">
    <location>
        <begin position="473"/>
        <end position="492"/>
    </location>
</feature>
<evidence type="ECO:0000256" key="2">
    <source>
        <dbReference type="SAM" id="Phobius"/>
    </source>
</evidence>
<dbReference type="SUPFAM" id="SSF69349">
    <property type="entry name" value="Phage fibre proteins"/>
    <property type="match status" value="1"/>
</dbReference>
<proteinExistence type="predicted"/>
<dbReference type="Proteomes" id="UP000075604">
    <property type="component" value="Unassembled WGS sequence"/>
</dbReference>
<evidence type="ECO:0000313" key="4">
    <source>
        <dbReference type="Proteomes" id="UP000075604"/>
    </source>
</evidence>
<dbReference type="Gene3D" id="2.60.40.10">
    <property type="entry name" value="Immunoglobulins"/>
    <property type="match status" value="1"/>
</dbReference>
<dbReference type="AlphaFoldDB" id="A0A150PXN1"/>
<comment type="caution">
    <text evidence="3">The sequence shown here is derived from an EMBL/GenBank/DDBJ whole genome shotgun (WGS) entry which is preliminary data.</text>
</comment>
<dbReference type="EMBL" id="JELX01000909">
    <property type="protein sequence ID" value="KYF60440.1"/>
    <property type="molecule type" value="Genomic_DNA"/>
</dbReference>
<protein>
    <submittedName>
        <fullName evidence="3">Uncharacterized protein</fullName>
    </submittedName>
</protein>
<gene>
    <name evidence="3" type="ORF">BE04_49650</name>
</gene>
<keyword evidence="2" id="KW-0812">Transmembrane</keyword>
<accession>A0A150PXN1</accession>
<reference evidence="3 4" key="1">
    <citation type="submission" date="2014-02" db="EMBL/GenBank/DDBJ databases">
        <title>The small core and large imbalanced accessory genome model reveals a collaborative survival strategy of Sorangium cellulosum strains in nature.</title>
        <authorList>
            <person name="Han K."/>
            <person name="Peng R."/>
            <person name="Blom J."/>
            <person name="Li Y.-Z."/>
        </authorList>
    </citation>
    <scope>NUCLEOTIDE SEQUENCE [LARGE SCALE GENOMIC DNA]</scope>
    <source>
        <strain evidence="3 4">So0157-18</strain>
    </source>
</reference>
<sequence length="608" mass="62849">MSITINDGASYTNSASVTLTLTAPSDATRMRFSDDGATFGAWAPLSTSTSYALPSGDGAKTVSVQFGDGGSAVLGAGSASITLDTVAPTAASIVINGGAADTATQQVALTLDATDGTSPVAKVRLKNEGGSWGAWQPATASAWWTLSDGYGQKTVSAQFQDSAGNESSVVSASIEYVKFSVTGTWLILKTPDYDDATGTQTSYFRIGASDSTTENALLDSFTHADPADSTKTKPGVQNADDLRAGDPAKTYPGWFEYTDGDRTLVVRGNNRESIQQDETVMIGGNKTDTVAGKYRLNLGAGTLEVYNADPVYRVEFFEQDVYAAGKKSWRKREMGHNSSDSYTFGDTESFYGGYKFDAMFGMTNTVFLGGKIDLSLALALTASVGFTVELGAGLKYSNVAGKDMSTAGNHEFKAREEIHLRIKADHEGVGGSRNAVLAGIAAATAVPVAVLSGCTAAGTVDSSGVAAVPAGCLGGAAAAFAVGLVASVVVALKDKAGDPRSQAEIKMDKEGILIRQNDATGVTQSALYVGEHGGGPGAVVLANSKDAYVELAPDADIVVNAGKDIYLQTEDESAVLKLATGGNIEIKSSSARIQGQITLGNNNALTIQ</sequence>
<feature type="region of interest" description="Disordered" evidence="1">
    <location>
        <begin position="223"/>
        <end position="243"/>
    </location>
</feature>
<evidence type="ECO:0000313" key="3">
    <source>
        <dbReference type="EMBL" id="KYF60440.1"/>
    </source>
</evidence>
<evidence type="ECO:0000256" key="1">
    <source>
        <dbReference type="SAM" id="MobiDB-lite"/>
    </source>
</evidence>
<dbReference type="InterPro" id="IPR013783">
    <property type="entry name" value="Ig-like_fold"/>
</dbReference>